<protein>
    <submittedName>
        <fullName evidence="2">Uncharacterized protein</fullName>
    </submittedName>
</protein>
<organism evidence="2 3">
    <name type="scientific">Coraliomargarita sinensis</name>
    <dbReference type="NCBI Taxonomy" id="2174842"/>
    <lineage>
        <taxon>Bacteria</taxon>
        <taxon>Pseudomonadati</taxon>
        <taxon>Verrucomicrobiota</taxon>
        <taxon>Opitutia</taxon>
        <taxon>Puniceicoccales</taxon>
        <taxon>Coraliomargaritaceae</taxon>
        <taxon>Coraliomargarita</taxon>
    </lineage>
</organism>
<accession>A0A317ZMI0</accession>
<name>A0A317ZMI0_9BACT</name>
<sequence length="86" mass="10218">MNEADVIWQLLWWVLWLLSLIHVYWEASRLNEPAFRISLMVAVCFWPLGYLLWVIYWPGNLRRKLQGKGRLKAVPPKASVVVDIQR</sequence>
<keyword evidence="3" id="KW-1185">Reference proteome</keyword>
<keyword evidence="1" id="KW-1133">Transmembrane helix</keyword>
<proteinExistence type="predicted"/>
<evidence type="ECO:0000313" key="3">
    <source>
        <dbReference type="Proteomes" id="UP000247099"/>
    </source>
</evidence>
<keyword evidence="1" id="KW-0472">Membrane</keyword>
<evidence type="ECO:0000313" key="2">
    <source>
        <dbReference type="EMBL" id="PXA05148.1"/>
    </source>
</evidence>
<gene>
    <name evidence="2" type="ORF">DDZ13_04085</name>
</gene>
<dbReference type="Proteomes" id="UP000247099">
    <property type="component" value="Unassembled WGS sequence"/>
</dbReference>
<dbReference type="AlphaFoldDB" id="A0A317ZMI0"/>
<feature type="transmembrane region" description="Helical" evidence="1">
    <location>
        <begin position="6"/>
        <end position="25"/>
    </location>
</feature>
<keyword evidence="1" id="KW-0812">Transmembrane</keyword>
<feature type="transmembrane region" description="Helical" evidence="1">
    <location>
        <begin position="37"/>
        <end position="56"/>
    </location>
</feature>
<reference evidence="2 3" key="1">
    <citation type="submission" date="2018-05" db="EMBL/GenBank/DDBJ databases">
        <title>Coraliomargarita sinensis sp. nov., isolated from a marine solar saltern.</title>
        <authorList>
            <person name="Zhou L.Y."/>
        </authorList>
    </citation>
    <scope>NUCLEOTIDE SEQUENCE [LARGE SCALE GENOMIC DNA]</scope>
    <source>
        <strain evidence="2 3">WN38</strain>
    </source>
</reference>
<dbReference type="InParanoid" id="A0A317ZMI0"/>
<evidence type="ECO:0000256" key="1">
    <source>
        <dbReference type="SAM" id="Phobius"/>
    </source>
</evidence>
<comment type="caution">
    <text evidence="2">The sequence shown here is derived from an EMBL/GenBank/DDBJ whole genome shotgun (WGS) entry which is preliminary data.</text>
</comment>
<dbReference type="EMBL" id="QHJQ01000002">
    <property type="protein sequence ID" value="PXA05148.1"/>
    <property type="molecule type" value="Genomic_DNA"/>
</dbReference>